<dbReference type="OrthoDB" id="5512589at2759"/>
<feature type="compositionally biased region" description="Polar residues" evidence="10">
    <location>
        <begin position="630"/>
        <end position="639"/>
    </location>
</feature>
<accession>A0A4C1ZLX3</accession>
<evidence type="ECO:0000256" key="2">
    <source>
        <dbReference type="ARBA" id="ARBA00008661"/>
    </source>
</evidence>
<keyword evidence="7" id="KW-1133">Transmembrane helix</keyword>
<keyword evidence="8" id="KW-0333">Golgi apparatus</keyword>
<evidence type="ECO:0000256" key="6">
    <source>
        <dbReference type="ARBA" id="ARBA00022968"/>
    </source>
</evidence>
<keyword evidence="3 11" id="KW-0328">Glycosyltransferase</keyword>
<keyword evidence="9" id="KW-0472">Membrane</keyword>
<evidence type="ECO:0000256" key="5">
    <source>
        <dbReference type="ARBA" id="ARBA00022692"/>
    </source>
</evidence>
<evidence type="ECO:0000313" key="11">
    <source>
        <dbReference type="EMBL" id="GBP87889.1"/>
    </source>
</evidence>
<dbReference type="PANTHER" id="PTHR11214">
    <property type="entry name" value="BETA-1,3-N-ACETYLGLUCOSAMINYLTRANSFERASE"/>
    <property type="match status" value="1"/>
</dbReference>
<dbReference type="Gene3D" id="3.30.420.10">
    <property type="entry name" value="Ribonuclease H-like superfamily/Ribonuclease H"/>
    <property type="match status" value="1"/>
</dbReference>
<comment type="caution">
    <text evidence="11">The sequence shown here is derived from an EMBL/GenBank/DDBJ whole genome shotgun (WGS) entry which is preliminary data.</text>
</comment>
<dbReference type="STRING" id="151549.A0A4C1ZLX3"/>
<evidence type="ECO:0000256" key="8">
    <source>
        <dbReference type="ARBA" id="ARBA00023034"/>
    </source>
</evidence>
<evidence type="ECO:0000256" key="4">
    <source>
        <dbReference type="ARBA" id="ARBA00022679"/>
    </source>
</evidence>
<proteinExistence type="inferred from homology"/>
<keyword evidence="4 11" id="KW-0808">Transferase</keyword>
<evidence type="ECO:0000256" key="3">
    <source>
        <dbReference type="ARBA" id="ARBA00022676"/>
    </source>
</evidence>
<keyword evidence="5" id="KW-0812">Transmembrane</keyword>
<dbReference type="AlphaFoldDB" id="A0A4C1ZLX3"/>
<dbReference type="GO" id="GO:0000139">
    <property type="term" value="C:Golgi membrane"/>
    <property type="evidence" value="ECO:0007669"/>
    <property type="project" value="UniProtKB-SubCell"/>
</dbReference>
<protein>
    <submittedName>
        <fullName evidence="11">Beta-1,3-galactosyltransferase 5</fullName>
    </submittedName>
</protein>
<evidence type="ECO:0000256" key="10">
    <source>
        <dbReference type="SAM" id="MobiDB-lite"/>
    </source>
</evidence>
<evidence type="ECO:0000256" key="7">
    <source>
        <dbReference type="ARBA" id="ARBA00022989"/>
    </source>
</evidence>
<dbReference type="InterPro" id="IPR036397">
    <property type="entry name" value="RNaseH_sf"/>
</dbReference>
<name>A0A4C1ZLX3_EUMVA</name>
<keyword evidence="12" id="KW-1185">Reference proteome</keyword>
<dbReference type="PANTHER" id="PTHR11214:SF314">
    <property type="entry name" value="HEXOSYLTRANSFERASE"/>
    <property type="match status" value="1"/>
</dbReference>
<dbReference type="InterPro" id="IPR002659">
    <property type="entry name" value="Glyco_trans_31"/>
</dbReference>
<dbReference type="Pfam" id="PF01359">
    <property type="entry name" value="Transposase_1"/>
    <property type="match status" value="1"/>
</dbReference>
<dbReference type="GO" id="GO:0016758">
    <property type="term" value="F:hexosyltransferase activity"/>
    <property type="evidence" value="ECO:0007669"/>
    <property type="project" value="InterPro"/>
</dbReference>
<keyword evidence="6" id="KW-0735">Signal-anchor</keyword>
<comment type="subcellular location">
    <subcellularLocation>
        <location evidence="1">Golgi apparatus membrane</location>
        <topology evidence="1">Single-pass type II membrane protein</topology>
    </subcellularLocation>
</comment>
<dbReference type="InterPro" id="IPR001888">
    <property type="entry name" value="Transposase_1"/>
</dbReference>
<evidence type="ECO:0000256" key="1">
    <source>
        <dbReference type="ARBA" id="ARBA00004323"/>
    </source>
</evidence>
<comment type="similarity">
    <text evidence="2">Belongs to the glycosyltransferase 31 family.</text>
</comment>
<dbReference type="Proteomes" id="UP000299102">
    <property type="component" value="Unassembled WGS sequence"/>
</dbReference>
<evidence type="ECO:0000256" key="9">
    <source>
        <dbReference type="ARBA" id="ARBA00023136"/>
    </source>
</evidence>
<dbReference type="Gene3D" id="3.90.550.50">
    <property type="match status" value="1"/>
</dbReference>
<feature type="region of interest" description="Disordered" evidence="10">
    <location>
        <begin position="610"/>
        <end position="639"/>
    </location>
</feature>
<dbReference type="GO" id="GO:0006493">
    <property type="term" value="P:protein O-linked glycosylation"/>
    <property type="evidence" value="ECO:0007669"/>
    <property type="project" value="TreeGrafter"/>
</dbReference>
<dbReference type="GO" id="GO:0003676">
    <property type="term" value="F:nucleic acid binding"/>
    <property type="evidence" value="ECO:0007669"/>
    <property type="project" value="InterPro"/>
</dbReference>
<reference evidence="11 12" key="1">
    <citation type="journal article" date="2019" name="Commun. Biol.">
        <title>The bagworm genome reveals a unique fibroin gene that provides high tensile strength.</title>
        <authorList>
            <person name="Kono N."/>
            <person name="Nakamura H."/>
            <person name="Ohtoshi R."/>
            <person name="Tomita M."/>
            <person name="Numata K."/>
            <person name="Arakawa K."/>
        </authorList>
    </citation>
    <scope>NUCLEOTIDE SEQUENCE [LARGE SCALE GENOMIC DNA]</scope>
</reference>
<dbReference type="EMBL" id="BGZK01001892">
    <property type="protein sequence ID" value="GBP87889.1"/>
    <property type="molecule type" value="Genomic_DNA"/>
</dbReference>
<evidence type="ECO:0000313" key="12">
    <source>
        <dbReference type="Proteomes" id="UP000299102"/>
    </source>
</evidence>
<dbReference type="Pfam" id="PF01762">
    <property type="entry name" value="Galactosyl_T"/>
    <property type="match status" value="1"/>
</dbReference>
<sequence length="639" mass="71821">MWFSKLKRNETEPFLKSLITGDEKRITYDKNVRKKSWSKSEQTPQTIAKPGLTCNKLMLRVWWNWKDIIHHDVLPPGKTINLDLYCQQLMRFKHEVEKIHPGSINRKGTKRCKVLPIVLAALALTVLFDWRKLASDTSAVLQPPEAIASTDLHYLRRNRKLLSYIDHGTEPLIEPSSATCEAEEGSGTISLVALVTSAPHRVLNREAIRTTWGQHIPTYFFLGLPSDGIDEMLVDYYVEAKQHGDIVVGDFVDAYHNLTLKTMFMVQWARRRCAHAKYLFKTDDDVLVNPWTMEKVLRDNYEAALIGCVRPLSLFYSDASVDGVEEIARSALSLARSAQAERDNESCFFRRPVWRARRAASAAGAVWSRGARVDAGARGGSCVGCNRVFDFSGYVKNDSAPHRDVYSKWHLPRWLYPRDLIPQYLSGTGYLIKGNRGGQTLRTRDPPAFRARDGYTKFSVVLQYGKLKFRGQLRTTTELAIGLQVMVQVSLISAEIDKAVQGVERPNVNCFYRYARLRHGTAVWSLITVTGAIDCYGHGAHTAGVGGSATEPGRVVGVMIPWTGCIVIESEPVSVEIRMRDLHRLEGWGRPRQDLTFNALRMARAGCGTVRGRAAPSRRQRPPAPASGDVLSTTRRPGR</sequence>
<organism evidence="11 12">
    <name type="scientific">Eumeta variegata</name>
    <name type="common">Bagworm moth</name>
    <name type="synonym">Eumeta japonica</name>
    <dbReference type="NCBI Taxonomy" id="151549"/>
    <lineage>
        <taxon>Eukaryota</taxon>
        <taxon>Metazoa</taxon>
        <taxon>Ecdysozoa</taxon>
        <taxon>Arthropoda</taxon>
        <taxon>Hexapoda</taxon>
        <taxon>Insecta</taxon>
        <taxon>Pterygota</taxon>
        <taxon>Neoptera</taxon>
        <taxon>Endopterygota</taxon>
        <taxon>Lepidoptera</taxon>
        <taxon>Glossata</taxon>
        <taxon>Ditrysia</taxon>
        <taxon>Tineoidea</taxon>
        <taxon>Psychidae</taxon>
        <taxon>Oiketicinae</taxon>
        <taxon>Eumeta</taxon>
    </lineage>
</organism>
<gene>
    <name evidence="11" type="primary">B3GALT5</name>
    <name evidence="11" type="ORF">EVAR_63828_1</name>
</gene>